<evidence type="ECO:0000256" key="5">
    <source>
        <dbReference type="ARBA" id="ARBA00023002"/>
    </source>
</evidence>
<dbReference type="PRINTS" id="PR00385">
    <property type="entry name" value="P450"/>
</dbReference>
<comment type="caution">
    <text evidence="9">The sequence shown here is derived from an EMBL/GenBank/DDBJ whole genome shotgun (WGS) entry which is preliminary data.</text>
</comment>
<dbReference type="SUPFAM" id="SSF48264">
    <property type="entry name" value="Cytochrome P450"/>
    <property type="match status" value="1"/>
</dbReference>
<sequence length="392" mass="43128">MDAPPSLSCEPIEVFGVPQVLSDLRAQSPISRVITEVGDQAWLVSRYSDVHALLTDPRLGRTHPQPEAAARMTNSALFGGPLGNYDTEDGDHAHMRAQLLPAFSPARLRALQQPVQELANNLLDHMEESGPPVDLHEMVSFPLPVLVICELLGVPADDRDTFRRWSEEIADTLDGDRSQRGLTALVSYMRELVTVKRQRPGADLISDLIATSSGTTDVDAVAMLSAGMLFAGHETTVVRLDIGALLLITHPSARERLLSSPQLIPSAVEEVLRYLPSGAILPRYARSAIQLDDVTITPGDLVLLDLSSANHDERTFSKPNDFDITRTPNRHVTFGHGPRYCIGAALARLELQTTLRMLLQRFPALELAVQPHELRRKTHTLTGGLETLPVRW</sequence>
<evidence type="ECO:0000313" key="10">
    <source>
        <dbReference type="Proteomes" id="UP000567922"/>
    </source>
</evidence>
<dbReference type="RefSeq" id="WP_064441682.1">
    <property type="nucleotide sequence ID" value="NZ_BDDI01000015.1"/>
</dbReference>
<evidence type="ECO:0000256" key="2">
    <source>
        <dbReference type="ARBA" id="ARBA00010617"/>
    </source>
</evidence>
<dbReference type="InterPro" id="IPR036396">
    <property type="entry name" value="Cyt_P450_sf"/>
</dbReference>
<comment type="cofactor">
    <cofactor evidence="1">
        <name>heme</name>
        <dbReference type="ChEBI" id="CHEBI:30413"/>
    </cofactor>
</comment>
<dbReference type="AlphaFoldDB" id="A0A839RKP2"/>
<evidence type="ECO:0000256" key="1">
    <source>
        <dbReference type="ARBA" id="ARBA00001971"/>
    </source>
</evidence>
<evidence type="ECO:0000256" key="4">
    <source>
        <dbReference type="ARBA" id="ARBA00022723"/>
    </source>
</evidence>
<dbReference type="InterPro" id="IPR002397">
    <property type="entry name" value="Cyt_P450_B"/>
</dbReference>
<keyword evidence="7 8" id="KW-0503">Monooxygenase</keyword>
<dbReference type="PANTHER" id="PTHR46696">
    <property type="entry name" value="P450, PUTATIVE (EUROFUNG)-RELATED"/>
    <property type="match status" value="1"/>
</dbReference>
<dbReference type="PROSITE" id="PS00086">
    <property type="entry name" value="CYTOCHROME_P450"/>
    <property type="match status" value="1"/>
</dbReference>
<evidence type="ECO:0000256" key="6">
    <source>
        <dbReference type="ARBA" id="ARBA00023004"/>
    </source>
</evidence>
<keyword evidence="3 8" id="KW-0349">Heme</keyword>
<dbReference type="GO" id="GO:0020037">
    <property type="term" value="F:heme binding"/>
    <property type="evidence" value="ECO:0007669"/>
    <property type="project" value="InterPro"/>
</dbReference>
<evidence type="ECO:0000256" key="7">
    <source>
        <dbReference type="ARBA" id="ARBA00023033"/>
    </source>
</evidence>
<proteinExistence type="inferred from homology"/>
<keyword evidence="10" id="KW-1185">Reference proteome</keyword>
<protein>
    <submittedName>
        <fullName evidence="9">Pentalenolactone synthase</fullName>
        <ecNumber evidence="9">1.14.19.8</ecNumber>
    </submittedName>
</protein>
<dbReference type="Gene3D" id="1.10.630.10">
    <property type="entry name" value="Cytochrome P450"/>
    <property type="match status" value="1"/>
</dbReference>
<comment type="similarity">
    <text evidence="2 8">Belongs to the cytochrome P450 family.</text>
</comment>
<dbReference type="Pfam" id="PF00067">
    <property type="entry name" value="p450"/>
    <property type="match status" value="1"/>
</dbReference>
<keyword evidence="6 8" id="KW-0408">Iron</keyword>
<dbReference type="PANTHER" id="PTHR46696:SF5">
    <property type="entry name" value="CYTOCHROME P450 BJ-1"/>
    <property type="match status" value="1"/>
</dbReference>
<organism evidence="9 10">
    <name type="scientific">Hoyosella altamirensis</name>
    <dbReference type="NCBI Taxonomy" id="616997"/>
    <lineage>
        <taxon>Bacteria</taxon>
        <taxon>Bacillati</taxon>
        <taxon>Actinomycetota</taxon>
        <taxon>Actinomycetes</taxon>
        <taxon>Mycobacteriales</taxon>
        <taxon>Hoyosellaceae</taxon>
        <taxon>Hoyosella</taxon>
    </lineage>
</organism>
<reference evidence="9 10" key="1">
    <citation type="submission" date="2020-08" db="EMBL/GenBank/DDBJ databases">
        <title>Sequencing the genomes of 1000 actinobacteria strains.</title>
        <authorList>
            <person name="Klenk H.-P."/>
        </authorList>
    </citation>
    <scope>NUCLEOTIDE SEQUENCE [LARGE SCALE GENOMIC DNA]</scope>
    <source>
        <strain evidence="9 10">DSM 45258</strain>
    </source>
</reference>
<evidence type="ECO:0000256" key="3">
    <source>
        <dbReference type="ARBA" id="ARBA00022617"/>
    </source>
</evidence>
<dbReference type="PRINTS" id="PR00359">
    <property type="entry name" value="BP450"/>
</dbReference>
<dbReference type="InterPro" id="IPR001128">
    <property type="entry name" value="Cyt_P450"/>
</dbReference>
<dbReference type="EMBL" id="JACHWS010000001">
    <property type="protein sequence ID" value="MBB3036561.1"/>
    <property type="molecule type" value="Genomic_DNA"/>
</dbReference>
<keyword evidence="4 8" id="KW-0479">Metal-binding</keyword>
<dbReference type="FunFam" id="1.10.630.10:FF:000018">
    <property type="entry name" value="Cytochrome P450 monooxygenase"/>
    <property type="match status" value="1"/>
</dbReference>
<dbReference type="OrthoDB" id="3664945at2"/>
<evidence type="ECO:0000313" key="9">
    <source>
        <dbReference type="EMBL" id="MBB3036561.1"/>
    </source>
</evidence>
<dbReference type="GO" id="GO:0005506">
    <property type="term" value="F:iron ion binding"/>
    <property type="evidence" value="ECO:0007669"/>
    <property type="project" value="InterPro"/>
</dbReference>
<dbReference type="CDD" id="cd11031">
    <property type="entry name" value="Cyp158A-like"/>
    <property type="match status" value="1"/>
</dbReference>
<accession>A0A839RKP2</accession>
<evidence type="ECO:0000256" key="8">
    <source>
        <dbReference type="RuleBase" id="RU000461"/>
    </source>
</evidence>
<dbReference type="GO" id="GO:0004497">
    <property type="term" value="F:monooxygenase activity"/>
    <property type="evidence" value="ECO:0007669"/>
    <property type="project" value="UniProtKB-KW"/>
</dbReference>
<gene>
    <name evidence="9" type="ORF">FHU29_000995</name>
</gene>
<keyword evidence="5 8" id="KW-0560">Oxidoreductase</keyword>
<dbReference type="Proteomes" id="UP000567922">
    <property type="component" value="Unassembled WGS sequence"/>
</dbReference>
<dbReference type="GO" id="GO:0016705">
    <property type="term" value="F:oxidoreductase activity, acting on paired donors, with incorporation or reduction of molecular oxygen"/>
    <property type="evidence" value="ECO:0007669"/>
    <property type="project" value="InterPro"/>
</dbReference>
<dbReference type="InterPro" id="IPR017972">
    <property type="entry name" value="Cyt_P450_CS"/>
</dbReference>
<dbReference type="EC" id="1.14.19.8" evidence="9"/>
<name>A0A839RKP2_9ACTN</name>